<organism evidence="2 3">
    <name type="scientific">Furculomyces boomerangus</name>
    <dbReference type="NCBI Taxonomy" id="61424"/>
    <lineage>
        <taxon>Eukaryota</taxon>
        <taxon>Fungi</taxon>
        <taxon>Fungi incertae sedis</taxon>
        <taxon>Zoopagomycota</taxon>
        <taxon>Kickxellomycotina</taxon>
        <taxon>Harpellomycetes</taxon>
        <taxon>Harpellales</taxon>
        <taxon>Harpellaceae</taxon>
        <taxon>Furculomyces</taxon>
    </lineage>
</organism>
<protein>
    <submittedName>
        <fullName evidence="2">Uncharacterized protein</fullName>
    </submittedName>
</protein>
<name>A0A2T9YA32_9FUNG</name>
<feature type="region of interest" description="Disordered" evidence="1">
    <location>
        <begin position="243"/>
        <end position="274"/>
    </location>
</feature>
<feature type="region of interest" description="Disordered" evidence="1">
    <location>
        <begin position="49"/>
        <end position="92"/>
    </location>
</feature>
<proteinExistence type="predicted"/>
<evidence type="ECO:0000313" key="3">
    <source>
        <dbReference type="Proteomes" id="UP000245699"/>
    </source>
</evidence>
<dbReference type="AlphaFoldDB" id="A0A2T9YA32"/>
<reference evidence="2 3" key="1">
    <citation type="journal article" date="2018" name="MBio">
        <title>Comparative Genomics Reveals the Core Gene Toolbox for the Fungus-Insect Symbiosis.</title>
        <authorList>
            <person name="Wang Y."/>
            <person name="Stata M."/>
            <person name="Wang W."/>
            <person name="Stajich J.E."/>
            <person name="White M.M."/>
            <person name="Moncalvo J.M."/>
        </authorList>
    </citation>
    <scope>NUCLEOTIDE SEQUENCE [LARGE SCALE GENOMIC DNA]</scope>
    <source>
        <strain evidence="2 3">AUS-77-4</strain>
    </source>
</reference>
<gene>
    <name evidence="2" type="ORF">BB559_005205</name>
</gene>
<dbReference type="EMBL" id="MBFT01000568">
    <property type="protein sequence ID" value="PVU89186.1"/>
    <property type="molecule type" value="Genomic_DNA"/>
</dbReference>
<comment type="caution">
    <text evidence="2">The sequence shown here is derived from an EMBL/GenBank/DDBJ whole genome shotgun (WGS) entry which is preliminary data.</text>
</comment>
<sequence>MGMPRFLRILLCIDDQEARNSSKYKKGGISNNNVIINSFANTSDVILEERTPKSKNPQIVDKSKDYSTLENEKNKHRTKQSYNHNDINGPSIIEENHITNDQTLTGKTREESIDKTVNTDENSRYVYVGKISLHVMNTENGDEPIIFSDSESSKTGDTGHTSKSNKRVKSYLPAINENRLSFSRSIINEFGLLNQSELAKQQLPPKVPPKTKPVEKNVLELKNTTKKARENINLSIARLNTVKNSKKLSKTQKPNEKPNSPTQKQLAKVGSISKHQLHSISKQLSIKNKRFNSQSKKHNNIENTNRKYSTISIRSKTKEPVNKQIQRTKSGQARNDRVSIAFPGFSLNISTEFDEKMKSINEETETKKTNKKQGLVLSKIAANGNMSKSSINIPKNNNAPQGSTSLVDMNRQNLIVLKNTFSKNYSLTFENPKFENLFNNVPETPTQKQDLQYDAIDKNAKTIMINIPVLKLEK</sequence>
<dbReference type="Proteomes" id="UP000245699">
    <property type="component" value="Unassembled WGS sequence"/>
</dbReference>
<evidence type="ECO:0000256" key="1">
    <source>
        <dbReference type="SAM" id="MobiDB-lite"/>
    </source>
</evidence>
<feature type="compositionally biased region" description="Basic and acidic residues" evidence="1">
    <location>
        <begin position="61"/>
        <end position="73"/>
    </location>
</feature>
<accession>A0A2T9YA32</accession>
<keyword evidence="3" id="KW-1185">Reference proteome</keyword>
<evidence type="ECO:0000313" key="2">
    <source>
        <dbReference type="EMBL" id="PVU89186.1"/>
    </source>
</evidence>